<sequence>MPKDGKIYVKPQSLAQKKVTGYDKVKQETMDRNNEILNALGLKSIPYPFCSSQPTREGKNNVDGDESDEDFHLPENVEGLHFSSDDDEVHGSQKKKKQRTMTKKQSRRPVGAMAETLQPVSTTSQLQPSPNIVQMQATTATPPPIVTKKLPRNRAVAMTATLQPSPSQLPPSPLIDQMQPPTANNQPQPPPTVKKKQSRWPVGAMAETLQPVPTTSQLQPSPNIVQAQPTIATTPPIVTKKLTRSRVGAMAATLQPSPSQLPQLPVIDQMQPSTATNQPQPPPIVTQKVPRRPVGAMTGTSQPSPTTSQMLPSQFVDQSQPPKAANQLHAPPTVTTELPCNPAEAMAATPQPSPTTGQIPPSKFVDQTQPPTAANQPQGPPSLTTKLPRNPAGAMAGTAQPSPIVSQVQPPPITDQMQTPPPVVSSKRSRSVESMAASRGRGPSRPHKNWGTGKKLEVVLDKYDLPIGTTAGVLQSQLGILARKSNLAPLTYTDWRAPQLNPYKERIWDEVKANTNVPDVYKHNCLMSVGKKWKDWKDYLKRNYYDIYETDAERVANCPDRVDPNQWRILVAFWGGQLATLAAAKGGVEPDRLEVFQKTHTKKDGKPVDEASKIAIARIDERISQVPVSLQSPTYREKVYTDVLGQDTRGRVRTFGLGPCPSQVWGTRFTRSQELHDRDQLRAELRKEVLAEVDDRLSRLERKCARFEAHAKDIGYPLPPSPEDDSPISPSHNGQNGSGQSCNEEHVLDANRPQQQIGDDRSQPLRAWTDEEVRERLSWLFFCWEVV</sequence>
<proteinExistence type="predicted"/>
<accession>A0ACC0MLL8</accession>
<evidence type="ECO:0000313" key="2">
    <source>
        <dbReference type="Proteomes" id="UP001062846"/>
    </source>
</evidence>
<comment type="caution">
    <text evidence="1">The sequence shown here is derived from an EMBL/GenBank/DDBJ whole genome shotgun (WGS) entry which is preliminary data.</text>
</comment>
<name>A0ACC0MLL8_RHOML</name>
<dbReference type="Proteomes" id="UP001062846">
    <property type="component" value="Chromosome 8"/>
</dbReference>
<evidence type="ECO:0000313" key="1">
    <source>
        <dbReference type="EMBL" id="KAI8541931.1"/>
    </source>
</evidence>
<gene>
    <name evidence="1" type="ORF">RHMOL_Rhmol08G0098900</name>
</gene>
<reference evidence="1" key="1">
    <citation type="submission" date="2022-02" db="EMBL/GenBank/DDBJ databases">
        <title>Plant Genome Project.</title>
        <authorList>
            <person name="Zhang R.-G."/>
        </authorList>
    </citation>
    <scope>NUCLEOTIDE SEQUENCE</scope>
    <source>
        <strain evidence="1">AT1</strain>
    </source>
</reference>
<organism evidence="1 2">
    <name type="scientific">Rhododendron molle</name>
    <name type="common">Chinese azalea</name>
    <name type="synonym">Azalea mollis</name>
    <dbReference type="NCBI Taxonomy" id="49168"/>
    <lineage>
        <taxon>Eukaryota</taxon>
        <taxon>Viridiplantae</taxon>
        <taxon>Streptophyta</taxon>
        <taxon>Embryophyta</taxon>
        <taxon>Tracheophyta</taxon>
        <taxon>Spermatophyta</taxon>
        <taxon>Magnoliopsida</taxon>
        <taxon>eudicotyledons</taxon>
        <taxon>Gunneridae</taxon>
        <taxon>Pentapetalae</taxon>
        <taxon>asterids</taxon>
        <taxon>Ericales</taxon>
        <taxon>Ericaceae</taxon>
        <taxon>Ericoideae</taxon>
        <taxon>Rhodoreae</taxon>
        <taxon>Rhododendron</taxon>
    </lineage>
</organism>
<keyword evidence="2" id="KW-1185">Reference proteome</keyword>
<protein>
    <submittedName>
        <fullName evidence="1">Uncharacterized protein</fullName>
    </submittedName>
</protein>
<dbReference type="EMBL" id="CM046395">
    <property type="protein sequence ID" value="KAI8541931.1"/>
    <property type="molecule type" value="Genomic_DNA"/>
</dbReference>